<dbReference type="Gene3D" id="1.10.510.10">
    <property type="entry name" value="Transferase(Phosphotransferase) domain 1"/>
    <property type="match status" value="1"/>
</dbReference>
<reference evidence="11 12" key="1">
    <citation type="submission" date="2020-08" db="EMBL/GenBank/DDBJ databases">
        <title>Plant Genome Project.</title>
        <authorList>
            <person name="Zhang R.-G."/>
        </authorList>
    </citation>
    <scope>NUCLEOTIDE SEQUENCE [LARGE SCALE GENOMIC DNA]</scope>
    <source>
        <tissue evidence="11">Rhizome</tissue>
    </source>
</reference>
<feature type="transmembrane region" description="Helical" evidence="8">
    <location>
        <begin position="506"/>
        <end position="525"/>
    </location>
</feature>
<evidence type="ECO:0000256" key="6">
    <source>
        <dbReference type="ARBA" id="ARBA00022989"/>
    </source>
</evidence>
<dbReference type="EMBL" id="JACMSC010000004">
    <property type="protein sequence ID" value="KAG6526593.1"/>
    <property type="molecule type" value="Genomic_DNA"/>
</dbReference>
<comment type="caution">
    <text evidence="11">The sequence shown here is derived from an EMBL/GenBank/DDBJ whole genome shotgun (WGS) entry which is preliminary data.</text>
</comment>
<dbReference type="PROSITE" id="PS00108">
    <property type="entry name" value="PROTEIN_KINASE_ST"/>
    <property type="match status" value="1"/>
</dbReference>
<evidence type="ECO:0000256" key="9">
    <source>
        <dbReference type="SAM" id="SignalP"/>
    </source>
</evidence>
<dbReference type="PANTHER" id="PTHR45631">
    <property type="entry name" value="OS07G0107800 PROTEIN-RELATED"/>
    <property type="match status" value="1"/>
</dbReference>
<dbReference type="FunFam" id="1.10.510.10:FF:000095">
    <property type="entry name" value="protein STRUBBELIG-RECEPTOR FAMILY 8"/>
    <property type="match status" value="1"/>
</dbReference>
<dbReference type="GO" id="GO:0016020">
    <property type="term" value="C:membrane"/>
    <property type="evidence" value="ECO:0007669"/>
    <property type="project" value="UniProtKB-SubCell"/>
</dbReference>
<sequence>MLLLNFYWHHQTMKKRQSYFGFAVLLWIIFSASTGVEAQSSTEGFISIDCGTAGNHSYVDGITGIPYASDDRFTDAGINYNISDIYSSPSLANRQLLTLRSFPDGARNCYTLKPLVRGQKYLVRAAFLYGNYDGEDNASTGRPLQFDLHLGVDLWLRVNVSGPTNLTMAEALFVAAAEFAWVCLVNTGGGVPFISSLELRPLKAWLYSNVTAEQPLVLYWRLNLGGTTLVRYPDDAYDRLWEPFQAPFWGTISTTLPIVSTDGYQFEAPSVVLQTAATTADTDTPLSFYFRDDTALLEFYFALYSTEVELLPPNATRVFDVYLNSQLALGGYEPPYLQSDYMYNSDPRTGSSKYEFVLNATLNSTLPPILNALEVYYAMNLRVNATDANDVEAMMAIKAEYRVKKNWQGDPCAPKEYAWVGLNCSNSPLRVVSINMSSSGLTGSISDSFALLDTSEYLDLSYNNLTGEVPDFLGNLTSLKVLNLTGNNFTGSIPSSLLKRSEEGSLILRSVLVLYIVRLKVVLIYRKWYTPELIEVLCLLDSSTFTKLKNERNSTFSIIRFTNHTIPGNTRSKKKTNTLVIVVICCAVLGLLSILILAGWFIWLRKRGKVLVTSSVTRHTEATIAQKNEHGPHPQVDSGKFTFNHLQVITNNFAQVIGKGAFGTFYLGHLDNVTQVAVKVQSQSTSQQTREFEFEVKQALISRDSLSRTLSWRERLIIALEAAQGLDYLHRGCLPPIMHRDLKTSNILLGEKLEAKLTDYGMSKSFSNNTDVTRLEMVGTPGYIDPEFHTTYQLTEKSDIYSFGVVLLELITGQRAIQSGRSKVHIVQYMASYIAAGNIDAVVDKRFRRSFSSNSIRNVTDLAMQCTADTSADRPTIVDVVNQLKVCIELEATSENGTDRNVEGERSVQFSALEVEGSNHHLGPR</sequence>
<keyword evidence="2" id="KW-0433">Leucine-rich repeat</keyword>
<dbReference type="AlphaFoldDB" id="A0A8J5I1R7"/>
<dbReference type="PROSITE" id="PS50011">
    <property type="entry name" value="PROTEIN_KINASE_DOM"/>
    <property type="match status" value="1"/>
</dbReference>
<dbReference type="Proteomes" id="UP000734854">
    <property type="component" value="Unassembled WGS sequence"/>
</dbReference>
<dbReference type="Pfam" id="PF00069">
    <property type="entry name" value="Pkinase"/>
    <property type="match status" value="1"/>
</dbReference>
<dbReference type="SMART" id="SM00220">
    <property type="entry name" value="S_TKc"/>
    <property type="match status" value="1"/>
</dbReference>
<dbReference type="InterPro" id="IPR025875">
    <property type="entry name" value="Leu-rich_rpt_4"/>
</dbReference>
<keyword evidence="3 8" id="KW-0812">Transmembrane</keyword>
<dbReference type="Gene3D" id="3.80.10.10">
    <property type="entry name" value="Ribonuclease Inhibitor"/>
    <property type="match status" value="1"/>
</dbReference>
<keyword evidence="12" id="KW-1185">Reference proteome</keyword>
<keyword evidence="6 8" id="KW-1133">Transmembrane helix</keyword>
<organism evidence="11 12">
    <name type="scientific">Zingiber officinale</name>
    <name type="common">Ginger</name>
    <name type="synonym">Amomum zingiber</name>
    <dbReference type="NCBI Taxonomy" id="94328"/>
    <lineage>
        <taxon>Eukaryota</taxon>
        <taxon>Viridiplantae</taxon>
        <taxon>Streptophyta</taxon>
        <taxon>Embryophyta</taxon>
        <taxon>Tracheophyta</taxon>
        <taxon>Spermatophyta</taxon>
        <taxon>Magnoliopsida</taxon>
        <taxon>Liliopsida</taxon>
        <taxon>Zingiberales</taxon>
        <taxon>Zingiberaceae</taxon>
        <taxon>Zingiber</taxon>
    </lineage>
</organism>
<keyword evidence="7 8" id="KW-0472">Membrane</keyword>
<evidence type="ECO:0000256" key="8">
    <source>
        <dbReference type="SAM" id="Phobius"/>
    </source>
</evidence>
<dbReference type="Gene3D" id="3.30.200.20">
    <property type="entry name" value="Phosphorylase Kinase, domain 1"/>
    <property type="match status" value="1"/>
</dbReference>
<dbReference type="SUPFAM" id="SSF52058">
    <property type="entry name" value="L domain-like"/>
    <property type="match status" value="1"/>
</dbReference>
<evidence type="ECO:0000256" key="3">
    <source>
        <dbReference type="ARBA" id="ARBA00022692"/>
    </source>
</evidence>
<dbReference type="InterPro" id="IPR024788">
    <property type="entry name" value="Malectin-like_Carb-bd_dom"/>
</dbReference>
<dbReference type="Pfam" id="PF12799">
    <property type="entry name" value="LRR_4"/>
    <property type="match status" value="1"/>
</dbReference>
<dbReference type="InterPro" id="IPR032675">
    <property type="entry name" value="LRR_dom_sf"/>
</dbReference>
<dbReference type="GO" id="GO:0005524">
    <property type="term" value="F:ATP binding"/>
    <property type="evidence" value="ECO:0007669"/>
    <property type="project" value="InterPro"/>
</dbReference>
<protein>
    <recommendedName>
        <fullName evidence="10">Protein kinase domain-containing protein</fullName>
    </recommendedName>
</protein>
<name>A0A8J5I1R7_ZINOF</name>
<evidence type="ECO:0000313" key="11">
    <source>
        <dbReference type="EMBL" id="KAG6526593.1"/>
    </source>
</evidence>
<evidence type="ECO:0000256" key="2">
    <source>
        <dbReference type="ARBA" id="ARBA00022614"/>
    </source>
</evidence>
<dbReference type="Pfam" id="PF12819">
    <property type="entry name" value="Malectin_like"/>
    <property type="match status" value="1"/>
</dbReference>
<evidence type="ECO:0000256" key="7">
    <source>
        <dbReference type="ARBA" id="ARBA00023136"/>
    </source>
</evidence>
<gene>
    <name evidence="11" type="ORF">ZIOFF_016585</name>
</gene>
<dbReference type="InterPro" id="IPR011009">
    <property type="entry name" value="Kinase-like_dom_sf"/>
</dbReference>
<feature type="transmembrane region" description="Helical" evidence="8">
    <location>
        <begin position="579"/>
        <end position="603"/>
    </location>
</feature>
<dbReference type="PANTHER" id="PTHR45631:SF202">
    <property type="entry name" value="SENESCENCE-INDUCED RECEPTOR-LIKE SERINE_THREONINE-PROTEIN KINASE"/>
    <property type="match status" value="1"/>
</dbReference>
<evidence type="ECO:0000256" key="4">
    <source>
        <dbReference type="ARBA" id="ARBA00022729"/>
    </source>
</evidence>
<evidence type="ECO:0000259" key="10">
    <source>
        <dbReference type="PROSITE" id="PS50011"/>
    </source>
</evidence>
<keyword evidence="4 9" id="KW-0732">Signal</keyword>
<dbReference type="FunFam" id="3.80.10.10:FF:000129">
    <property type="entry name" value="Leucine-rich repeat receptor-like kinase"/>
    <property type="match status" value="1"/>
</dbReference>
<evidence type="ECO:0000256" key="1">
    <source>
        <dbReference type="ARBA" id="ARBA00004167"/>
    </source>
</evidence>
<dbReference type="SUPFAM" id="SSF56112">
    <property type="entry name" value="Protein kinase-like (PK-like)"/>
    <property type="match status" value="1"/>
</dbReference>
<proteinExistence type="predicted"/>
<evidence type="ECO:0000313" key="12">
    <source>
        <dbReference type="Proteomes" id="UP000734854"/>
    </source>
</evidence>
<comment type="subcellular location">
    <subcellularLocation>
        <location evidence="1">Membrane</location>
        <topology evidence="1">Single-pass membrane protein</topology>
    </subcellularLocation>
</comment>
<dbReference type="InterPro" id="IPR000719">
    <property type="entry name" value="Prot_kinase_dom"/>
</dbReference>
<feature type="signal peptide" evidence="9">
    <location>
        <begin position="1"/>
        <end position="38"/>
    </location>
</feature>
<evidence type="ECO:0000256" key="5">
    <source>
        <dbReference type="ARBA" id="ARBA00022737"/>
    </source>
</evidence>
<feature type="chain" id="PRO_5035252559" description="Protein kinase domain-containing protein" evidence="9">
    <location>
        <begin position="39"/>
        <end position="925"/>
    </location>
</feature>
<dbReference type="Gene3D" id="2.60.120.430">
    <property type="entry name" value="Galactose-binding lectin"/>
    <property type="match status" value="1"/>
</dbReference>
<dbReference type="GO" id="GO:0004672">
    <property type="term" value="F:protein kinase activity"/>
    <property type="evidence" value="ECO:0007669"/>
    <property type="project" value="InterPro"/>
</dbReference>
<feature type="domain" description="Protein kinase" evidence="10">
    <location>
        <begin position="534"/>
        <end position="886"/>
    </location>
</feature>
<keyword evidence="5" id="KW-0677">Repeat</keyword>
<dbReference type="InterPro" id="IPR008271">
    <property type="entry name" value="Ser/Thr_kinase_AS"/>
</dbReference>
<accession>A0A8J5I1R7</accession>